<evidence type="ECO:0000256" key="4">
    <source>
        <dbReference type="ARBA" id="ARBA00053735"/>
    </source>
</evidence>
<dbReference type="GO" id="GO:0005092">
    <property type="term" value="F:GDP-dissociation inhibitor activity"/>
    <property type="evidence" value="ECO:0007669"/>
    <property type="project" value="UniProtKB-ARBA"/>
</dbReference>
<dbReference type="PRINTS" id="PR00492">
    <property type="entry name" value="RHOGDI"/>
</dbReference>
<organism evidence="7 8">
    <name type="scientific">Gnathostoma spinigerum</name>
    <dbReference type="NCBI Taxonomy" id="75299"/>
    <lineage>
        <taxon>Eukaryota</taxon>
        <taxon>Metazoa</taxon>
        <taxon>Ecdysozoa</taxon>
        <taxon>Nematoda</taxon>
        <taxon>Chromadorea</taxon>
        <taxon>Rhabditida</taxon>
        <taxon>Spirurina</taxon>
        <taxon>Gnathostomatomorpha</taxon>
        <taxon>Gnathostomatoidea</taxon>
        <taxon>Gnathostomatidae</taxon>
        <taxon>Gnathostoma</taxon>
    </lineage>
</organism>
<keyword evidence="3" id="KW-0963">Cytoplasm</keyword>
<evidence type="ECO:0000256" key="5">
    <source>
        <dbReference type="ARBA" id="ARBA00073845"/>
    </source>
</evidence>
<comment type="function">
    <text evidence="4">Inhibits GDP/GTP exchange reaction of RhoB. Interacts specifically with the GDP- and GTP-bound forms of post-translationally processed Rhob and Rhog proteins, both of which show a growth-regulated expression in mammalian cells. Stimulates the release of the GDP-bound but not the GTP-bound RhoB protein. Also inhibits the GDP/GTP exchange of RhoB but shows less ability to inhibit the dissociation of prebound GTP.</text>
</comment>
<dbReference type="EMBL" id="JBGFUD010004412">
    <property type="protein sequence ID" value="MFH4979611.1"/>
    <property type="molecule type" value="Genomic_DNA"/>
</dbReference>
<dbReference type="SUPFAM" id="SSF81296">
    <property type="entry name" value="E set domains"/>
    <property type="match status" value="1"/>
</dbReference>
<evidence type="ECO:0000313" key="8">
    <source>
        <dbReference type="Proteomes" id="UP001608902"/>
    </source>
</evidence>
<dbReference type="InterPro" id="IPR014756">
    <property type="entry name" value="Ig_E-set"/>
</dbReference>
<comment type="caution">
    <text evidence="7">The sequence shown here is derived from an EMBL/GenBank/DDBJ whole genome shotgun (WGS) entry which is preliminary data.</text>
</comment>
<dbReference type="FunFam" id="2.70.50.30:FF:000001">
    <property type="entry name" value="Rho GDP-dissociation inhibitor 1"/>
    <property type="match status" value="1"/>
</dbReference>
<dbReference type="Pfam" id="PF02115">
    <property type="entry name" value="Rho_GDI"/>
    <property type="match status" value="1"/>
</dbReference>
<proteinExistence type="inferred from homology"/>
<protein>
    <recommendedName>
        <fullName evidence="5">Rho GDP-dissociation inhibitor 3</fullName>
    </recommendedName>
    <alternativeName>
        <fullName evidence="6">Rho-GDI gamma</fullName>
    </alternativeName>
</protein>
<evidence type="ECO:0000256" key="3">
    <source>
        <dbReference type="ARBA" id="ARBA00022490"/>
    </source>
</evidence>
<reference evidence="7 8" key="1">
    <citation type="submission" date="2024-08" db="EMBL/GenBank/DDBJ databases">
        <title>Gnathostoma spinigerum genome.</title>
        <authorList>
            <person name="Gonzalez-Bertolin B."/>
            <person name="Monzon S."/>
            <person name="Zaballos A."/>
            <person name="Jimenez P."/>
            <person name="Dekumyoy P."/>
            <person name="Varona S."/>
            <person name="Cuesta I."/>
            <person name="Sumanam S."/>
            <person name="Adisakwattana P."/>
            <person name="Gasser R.B."/>
            <person name="Hernandez-Gonzalez A."/>
            <person name="Young N.D."/>
            <person name="Perteguer M.J."/>
        </authorList>
    </citation>
    <scope>NUCLEOTIDE SEQUENCE [LARGE SCALE GENOMIC DNA]</scope>
    <source>
        <strain evidence="7">AL3</strain>
        <tissue evidence="7">Liver</tissue>
    </source>
</reference>
<evidence type="ECO:0000256" key="6">
    <source>
        <dbReference type="ARBA" id="ARBA00080671"/>
    </source>
</evidence>
<dbReference type="Gene3D" id="2.70.50.30">
    <property type="entry name" value="Coagulation Factor XIII, subunit A, domain 1"/>
    <property type="match status" value="1"/>
</dbReference>
<name>A0ABD6EIQ2_9BILA</name>
<dbReference type="GO" id="GO:0005737">
    <property type="term" value="C:cytoplasm"/>
    <property type="evidence" value="ECO:0007669"/>
    <property type="project" value="UniProtKB-SubCell"/>
</dbReference>
<dbReference type="InterPro" id="IPR024792">
    <property type="entry name" value="RhoGDI_dom_sf"/>
</dbReference>
<accession>A0ABD6EIQ2</accession>
<dbReference type="PANTHER" id="PTHR10980:SF3">
    <property type="entry name" value="LD16419P"/>
    <property type="match status" value="1"/>
</dbReference>
<gene>
    <name evidence="7" type="ORF">AB6A40_006320</name>
</gene>
<comment type="similarity">
    <text evidence="2">Belongs to the Rho GDI family.</text>
</comment>
<dbReference type="AlphaFoldDB" id="A0ABD6EIQ2"/>
<evidence type="ECO:0000313" key="7">
    <source>
        <dbReference type="EMBL" id="MFH4979611.1"/>
    </source>
</evidence>
<evidence type="ECO:0000256" key="2">
    <source>
        <dbReference type="ARBA" id="ARBA00009758"/>
    </source>
</evidence>
<sequence length="194" mass="22189">MAEVERMGEDIEEENENYVPPAQKSVSEIIAADAEDESLNRYKEQLLGGAKSGEVVVDASDPRNVLVKSITLMVDGRPDITMLLDKEHLNDVAFKLKEGTQYRIRFDFYVQREICMGLKYIQKVYRHGVSVDRDVYMVGSYGPKLELQSYVTPVDEAPQGLLHRGVYKVKSQVTDDDGHDWLSWTWSLEIAKDW</sequence>
<dbReference type="PANTHER" id="PTHR10980">
    <property type="entry name" value="RHO GDP-DISSOCIATION INHIBITOR"/>
    <property type="match status" value="1"/>
</dbReference>
<evidence type="ECO:0000256" key="1">
    <source>
        <dbReference type="ARBA" id="ARBA00004496"/>
    </source>
</evidence>
<dbReference type="InterPro" id="IPR000406">
    <property type="entry name" value="Rho_GDI"/>
</dbReference>
<keyword evidence="8" id="KW-1185">Reference proteome</keyword>
<dbReference type="Proteomes" id="UP001608902">
    <property type="component" value="Unassembled WGS sequence"/>
</dbReference>
<comment type="subcellular location">
    <subcellularLocation>
        <location evidence="1">Cytoplasm</location>
    </subcellularLocation>
</comment>